<keyword evidence="4" id="KW-1185">Reference proteome</keyword>
<protein>
    <submittedName>
        <fullName evidence="3">Aldo/keto reductase</fullName>
    </submittedName>
</protein>
<organism evidence="3 4">
    <name type="scientific">Sphingobacterium humi</name>
    <dbReference type="NCBI Taxonomy" id="1796905"/>
    <lineage>
        <taxon>Bacteria</taxon>
        <taxon>Pseudomonadati</taxon>
        <taxon>Bacteroidota</taxon>
        <taxon>Sphingobacteriia</taxon>
        <taxon>Sphingobacteriales</taxon>
        <taxon>Sphingobacteriaceae</taxon>
        <taxon>Sphingobacterium</taxon>
    </lineage>
</organism>
<dbReference type="SUPFAM" id="SSF51430">
    <property type="entry name" value="NAD(P)-linked oxidoreductase"/>
    <property type="match status" value="1"/>
</dbReference>
<sequence>MENKRQLGSADLQITPIIFGGNVFGWTLDQVASFAILDQFIDLGFNAIDTANNYSHWVPGNQGGESETIIGNWFKARGKRDDIVLMTKVGGRFGYDSKPNTKGDYIREQVDLSLQRLQTDYIDLYQTHYDDANTPIEETLRAYEDLIQQGKVRYIGASNISAERLKESLDLAEAQNLPKYVSLQPEYNLYDREKYEKNYETLALENNLAIIPYYALASGFLSGKYLSDDDFNKSARGEGIQKRYWNERGQRIVRALSEVASAYRSSSSAVALAWLLANKSITAPIASATKESHLQSFVAAVQLRLGEEAIAKLQEASHYE</sequence>
<dbReference type="CDD" id="cd19081">
    <property type="entry name" value="AKR_AKR9C1"/>
    <property type="match status" value="1"/>
</dbReference>
<dbReference type="Proteomes" id="UP000435036">
    <property type="component" value="Unassembled WGS sequence"/>
</dbReference>
<evidence type="ECO:0000256" key="1">
    <source>
        <dbReference type="ARBA" id="ARBA00023002"/>
    </source>
</evidence>
<dbReference type="OrthoDB" id="9773828at2"/>
<dbReference type="GO" id="GO:0016491">
    <property type="term" value="F:oxidoreductase activity"/>
    <property type="evidence" value="ECO:0007669"/>
    <property type="project" value="UniProtKB-KW"/>
</dbReference>
<keyword evidence="1" id="KW-0560">Oxidoreductase</keyword>
<gene>
    <name evidence="3" type="ORF">GQF63_09130</name>
</gene>
<dbReference type="PANTHER" id="PTHR43364:SF6">
    <property type="entry name" value="OXIDOREDUCTASE-RELATED"/>
    <property type="match status" value="1"/>
</dbReference>
<evidence type="ECO:0000313" key="4">
    <source>
        <dbReference type="Proteomes" id="UP000435036"/>
    </source>
</evidence>
<feature type="domain" description="NADP-dependent oxidoreductase" evidence="2">
    <location>
        <begin position="16"/>
        <end position="316"/>
    </location>
</feature>
<dbReference type="FunFam" id="3.20.20.100:FF:000004">
    <property type="entry name" value="Oxidoreductase, aldo/keto reductase"/>
    <property type="match status" value="1"/>
</dbReference>
<dbReference type="PANTHER" id="PTHR43364">
    <property type="entry name" value="NADH-SPECIFIC METHYLGLYOXAL REDUCTASE-RELATED"/>
    <property type="match status" value="1"/>
</dbReference>
<comment type="caution">
    <text evidence="3">The sequence shown here is derived from an EMBL/GenBank/DDBJ whole genome shotgun (WGS) entry which is preliminary data.</text>
</comment>
<dbReference type="EMBL" id="WSQA01000005">
    <property type="protein sequence ID" value="MVZ62182.1"/>
    <property type="molecule type" value="Genomic_DNA"/>
</dbReference>
<name>A0A6N8L321_9SPHI</name>
<dbReference type="GO" id="GO:0005829">
    <property type="term" value="C:cytosol"/>
    <property type="evidence" value="ECO:0007669"/>
    <property type="project" value="UniProtKB-ARBA"/>
</dbReference>
<dbReference type="InterPro" id="IPR036812">
    <property type="entry name" value="NAD(P)_OxRdtase_dom_sf"/>
</dbReference>
<dbReference type="Pfam" id="PF00248">
    <property type="entry name" value="Aldo_ket_red"/>
    <property type="match status" value="1"/>
</dbReference>
<dbReference type="InterPro" id="IPR023210">
    <property type="entry name" value="NADP_OxRdtase_dom"/>
</dbReference>
<evidence type="ECO:0000259" key="2">
    <source>
        <dbReference type="Pfam" id="PF00248"/>
    </source>
</evidence>
<accession>A0A6N8L321</accession>
<evidence type="ECO:0000313" key="3">
    <source>
        <dbReference type="EMBL" id="MVZ62182.1"/>
    </source>
</evidence>
<dbReference type="Gene3D" id="3.20.20.100">
    <property type="entry name" value="NADP-dependent oxidoreductase domain"/>
    <property type="match status" value="1"/>
</dbReference>
<dbReference type="AlphaFoldDB" id="A0A6N8L321"/>
<dbReference type="InterPro" id="IPR050523">
    <property type="entry name" value="AKR_Detox_Biosynth"/>
</dbReference>
<reference evidence="3 4" key="1">
    <citation type="submission" date="2019-12" db="EMBL/GenBank/DDBJ databases">
        <authorList>
            <person name="Dong K."/>
        </authorList>
    </citation>
    <scope>NUCLEOTIDE SEQUENCE [LARGE SCALE GENOMIC DNA]</scope>
    <source>
        <strain evidence="3 4">JCM 31225</strain>
    </source>
</reference>
<proteinExistence type="predicted"/>
<dbReference type="RefSeq" id="WP_160368919.1">
    <property type="nucleotide sequence ID" value="NZ_WSQA01000005.1"/>
</dbReference>